<protein>
    <submittedName>
        <fullName evidence="4">Uncharacterized protein</fullName>
    </submittedName>
</protein>
<organism evidence="4 5">
    <name type="scientific">Spirosoma radiotolerans</name>
    <dbReference type="NCBI Taxonomy" id="1379870"/>
    <lineage>
        <taxon>Bacteria</taxon>
        <taxon>Pseudomonadati</taxon>
        <taxon>Bacteroidota</taxon>
        <taxon>Cytophagia</taxon>
        <taxon>Cytophagales</taxon>
        <taxon>Cytophagaceae</taxon>
        <taxon>Spirosoma</taxon>
    </lineage>
</organism>
<feature type="compositionally biased region" description="Polar residues" evidence="1">
    <location>
        <begin position="23"/>
        <end position="35"/>
    </location>
</feature>
<dbReference type="NCBIfam" id="NF038039">
    <property type="entry name" value="WGxxGxxG-CTERM"/>
    <property type="match status" value="1"/>
</dbReference>
<evidence type="ECO:0000313" key="4">
    <source>
        <dbReference type="EMBL" id="AKD55262.1"/>
    </source>
</evidence>
<keyword evidence="2" id="KW-0812">Transmembrane</keyword>
<evidence type="ECO:0000256" key="1">
    <source>
        <dbReference type="SAM" id="MobiDB-lite"/>
    </source>
</evidence>
<feature type="signal peptide" evidence="3">
    <location>
        <begin position="1"/>
        <end position="23"/>
    </location>
</feature>
<dbReference type="RefSeq" id="WP_046573755.1">
    <property type="nucleotide sequence ID" value="NZ_CP010429.1"/>
</dbReference>
<dbReference type="HOGENOM" id="CLU_1730250_0_0_10"/>
<keyword evidence="2" id="KW-1133">Transmembrane helix</keyword>
<dbReference type="EMBL" id="CP010429">
    <property type="protein sequence ID" value="AKD55262.1"/>
    <property type="molecule type" value="Genomic_DNA"/>
</dbReference>
<keyword evidence="2" id="KW-0472">Membrane</keyword>
<evidence type="ECO:0000256" key="3">
    <source>
        <dbReference type="SAM" id="SignalP"/>
    </source>
</evidence>
<proteinExistence type="predicted"/>
<dbReference type="Proteomes" id="UP000033054">
    <property type="component" value="Chromosome"/>
</dbReference>
<feature type="transmembrane region" description="Helical" evidence="2">
    <location>
        <begin position="49"/>
        <end position="65"/>
    </location>
</feature>
<dbReference type="KEGG" id="srd:SD10_10475"/>
<feature type="region of interest" description="Disordered" evidence="1">
    <location>
        <begin position="23"/>
        <end position="43"/>
    </location>
</feature>
<keyword evidence="3" id="KW-0732">Signal</keyword>
<reference evidence="4 5" key="1">
    <citation type="journal article" date="2014" name="Curr. Microbiol.">
        <title>Spirosoma radiotolerans sp. nov., a gamma-radiation-resistant bacterium isolated from gamma ray-irradiated soil.</title>
        <authorList>
            <person name="Lee J.J."/>
            <person name="Srinivasan S."/>
            <person name="Lim S."/>
            <person name="Joe M."/>
            <person name="Im S."/>
            <person name="Bae S.I."/>
            <person name="Park K.R."/>
            <person name="Han J.H."/>
            <person name="Park S.H."/>
            <person name="Joo B.M."/>
            <person name="Park S.J."/>
            <person name="Kim M.K."/>
        </authorList>
    </citation>
    <scope>NUCLEOTIDE SEQUENCE [LARGE SCALE GENOMIC DNA]</scope>
    <source>
        <strain evidence="4 5">DG5A</strain>
    </source>
</reference>
<name>A0A0E3V6R9_9BACT</name>
<dbReference type="NCBIfam" id="NF041742">
    <property type="entry name" value="WGxxGxxG_fam"/>
    <property type="match status" value="2"/>
</dbReference>
<dbReference type="PATRIC" id="fig|1379870.5.peg.2279"/>
<feature type="transmembrane region" description="Helical" evidence="2">
    <location>
        <begin position="77"/>
        <end position="99"/>
    </location>
</feature>
<feature type="chain" id="PRO_5002414023" evidence="3">
    <location>
        <begin position="24"/>
        <end position="158"/>
    </location>
</feature>
<feature type="region of interest" description="Disordered" evidence="1">
    <location>
        <begin position="102"/>
        <end position="122"/>
    </location>
</feature>
<accession>A0A0E3V6R9</accession>
<keyword evidence="5" id="KW-1185">Reference proteome</keyword>
<feature type="transmembrane region" description="Helical" evidence="2">
    <location>
        <begin position="128"/>
        <end position="145"/>
    </location>
</feature>
<evidence type="ECO:0000313" key="5">
    <source>
        <dbReference type="Proteomes" id="UP000033054"/>
    </source>
</evidence>
<evidence type="ECO:0000256" key="2">
    <source>
        <dbReference type="SAM" id="Phobius"/>
    </source>
</evidence>
<gene>
    <name evidence="4" type="ORF">SD10_10475</name>
</gene>
<sequence>MKKLRILVSFVALVFLSVGGSPAFSQTSSKENSSPYEEATQRDSKNQFSSYGWIGLAGLAGLLGLRRNRNRGNTAMTTVVLITGVLATSALLLSVTPAISQTPRSEKGLDGDNTVKTSQRDTEDHETNFDWVGFFGLAGLVGLVGPKRNRVEGQRTSV</sequence>
<dbReference type="AlphaFoldDB" id="A0A0E3V6R9"/>
<dbReference type="OrthoDB" id="9900163at2"/>